<proteinExistence type="predicted"/>
<dbReference type="EMBL" id="JBHTAX010000005">
    <property type="protein sequence ID" value="MFC7192682.1"/>
    <property type="molecule type" value="Genomic_DNA"/>
</dbReference>
<evidence type="ECO:0000313" key="1">
    <source>
        <dbReference type="EMBL" id="MFC7192682.1"/>
    </source>
</evidence>
<organism evidence="1 2">
    <name type="scientific">Halocatena marina</name>
    <dbReference type="NCBI Taxonomy" id="2934937"/>
    <lineage>
        <taxon>Archaea</taxon>
        <taxon>Methanobacteriati</taxon>
        <taxon>Methanobacteriota</taxon>
        <taxon>Stenosarchaea group</taxon>
        <taxon>Halobacteria</taxon>
        <taxon>Halobacteriales</taxon>
        <taxon>Natronomonadaceae</taxon>
        <taxon>Halocatena</taxon>
    </lineage>
</organism>
<protein>
    <submittedName>
        <fullName evidence="1">Uncharacterized protein</fullName>
    </submittedName>
</protein>
<dbReference type="AlphaFoldDB" id="A0ABD5YUS9"/>
<keyword evidence="2" id="KW-1185">Reference proteome</keyword>
<accession>A0ABD5YUS9</accession>
<reference evidence="1 2" key="1">
    <citation type="journal article" date="2019" name="Int. J. Syst. Evol. Microbiol.">
        <title>The Global Catalogue of Microorganisms (GCM) 10K type strain sequencing project: providing services to taxonomists for standard genome sequencing and annotation.</title>
        <authorList>
            <consortium name="The Broad Institute Genomics Platform"/>
            <consortium name="The Broad Institute Genome Sequencing Center for Infectious Disease"/>
            <person name="Wu L."/>
            <person name="Ma J."/>
        </authorList>
    </citation>
    <scope>NUCLEOTIDE SEQUENCE [LARGE SCALE GENOMIC DNA]</scope>
    <source>
        <strain evidence="1 2">RDMS1</strain>
    </source>
</reference>
<evidence type="ECO:0000313" key="2">
    <source>
        <dbReference type="Proteomes" id="UP001596417"/>
    </source>
</evidence>
<dbReference type="Proteomes" id="UP001596417">
    <property type="component" value="Unassembled WGS sequence"/>
</dbReference>
<name>A0ABD5YUS9_9EURY</name>
<comment type="caution">
    <text evidence="1">The sequence shown here is derived from an EMBL/GenBank/DDBJ whole genome shotgun (WGS) entry which is preliminary data.</text>
</comment>
<dbReference type="RefSeq" id="WP_264556682.1">
    <property type="nucleotide sequence ID" value="NZ_CP109981.1"/>
</dbReference>
<dbReference type="GeneID" id="76202382"/>
<gene>
    <name evidence="1" type="ORF">ACFQL7_24655</name>
</gene>
<sequence>MSNIAAASEIPRETVNRVEYTTGSRLSAPKLRIIVTDGENTGTRPVPLSHRQIGGDQELEDAIKAFEDAGITIVPTDGDS</sequence>